<dbReference type="GO" id="GO:0046872">
    <property type="term" value="F:metal ion binding"/>
    <property type="evidence" value="ECO:0007669"/>
    <property type="project" value="UniProtKB-KW"/>
</dbReference>
<gene>
    <name evidence="5" type="ORF">Airi01_040220</name>
</gene>
<dbReference type="SUPFAM" id="SSF51197">
    <property type="entry name" value="Clavaminate synthase-like"/>
    <property type="match status" value="1"/>
</dbReference>
<name>A0A9W6VPJ3_9ACTN</name>
<dbReference type="InterPro" id="IPR003347">
    <property type="entry name" value="JmjC_dom"/>
</dbReference>
<dbReference type="PANTHER" id="PTHR13096:SF8">
    <property type="entry name" value="RIBOSOMAL OXYGENASE 1"/>
    <property type="match status" value="1"/>
</dbReference>
<protein>
    <recommendedName>
        <fullName evidence="4">JmjC domain-containing protein</fullName>
    </recommendedName>
</protein>
<evidence type="ECO:0000313" key="5">
    <source>
        <dbReference type="EMBL" id="GLY75755.1"/>
    </source>
</evidence>
<keyword evidence="2" id="KW-0479">Metal-binding</keyword>
<feature type="domain" description="JmjC" evidence="4">
    <location>
        <begin position="89"/>
        <end position="236"/>
    </location>
</feature>
<reference evidence="5" key="1">
    <citation type="submission" date="2023-03" db="EMBL/GenBank/DDBJ databases">
        <title>Actinoallomurus iriomotensis NBRC 103681.</title>
        <authorList>
            <person name="Ichikawa N."/>
            <person name="Sato H."/>
            <person name="Tonouchi N."/>
        </authorList>
    </citation>
    <scope>NUCLEOTIDE SEQUENCE</scope>
    <source>
        <strain evidence="5">NBRC 103681</strain>
    </source>
</reference>
<evidence type="ECO:0000259" key="4">
    <source>
        <dbReference type="PROSITE" id="PS51184"/>
    </source>
</evidence>
<dbReference type="RefSeq" id="WP_285623159.1">
    <property type="nucleotide sequence ID" value="NZ_BSTJ01000004.1"/>
</dbReference>
<dbReference type="PROSITE" id="PS51184">
    <property type="entry name" value="JMJC"/>
    <property type="match status" value="1"/>
</dbReference>
<comment type="caution">
    <text evidence="5">The sequence shown here is derived from an EMBL/GenBank/DDBJ whole genome shotgun (WGS) entry which is preliminary data.</text>
</comment>
<organism evidence="5 6">
    <name type="scientific">Actinoallomurus iriomotensis</name>
    <dbReference type="NCBI Taxonomy" id="478107"/>
    <lineage>
        <taxon>Bacteria</taxon>
        <taxon>Bacillati</taxon>
        <taxon>Actinomycetota</taxon>
        <taxon>Actinomycetes</taxon>
        <taxon>Streptosporangiales</taxon>
        <taxon>Thermomonosporaceae</taxon>
        <taxon>Actinoallomurus</taxon>
    </lineage>
</organism>
<dbReference type="GO" id="GO:0051864">
    <property type="term" value="F:histone H3K36 demethylase activity"/>
    <property type="evidence" value="ECO:0007669"/>
    <property type="project" value="TreeGrafter"/>
</dbReference>
<dbReference type="EMBL" id="BSTJ01000004">
    <property type="protein sequence ID" value="GLY75755.1"/>
    <property type="molecule type" value="Genomic_DNA"/>
</dbReference>
<proteinExistence type="predicted"/>
<evidence type="ECO:0000256" key="2">
    <source>
        <dbReference type="ARBA" id="ARBA00022723"/>
    </source>
</evidence>
<dbReference type="AlphaFoldDB" id="A0A9W6VPJ3"/>
<keyword evidence="3" id="KW-0408">Iron</keyword>
<evidence type="ECO:0000256" key="3">
    <source>
        <dbReference type="ARBA" id="ARBA00023004"/>
    </source>
</evidence>
<dbReference type="InterPro" id="IPR039994">
    <property type="entry name" value="NO66-like"/>
</dbReference>
<dbReference type="PANTHER" id="PTHR13096">
    <property type="entry name" value="MINA53 MYC INDUCED NUCLEAR ANTIGEN"/>
    <property type="match status" value="1"/>
</dbReference>
<dbReference type="Proteomes" id="UP001165135">
    <property type="component" value="Unassembled WGS sequence"/>
</dbReference>
<evidence type="ECO:0000256" key="1">
    <source>
        <dbReference type="ARBA" id="ARBA00001954"/>
    </source>
</evidence>
<dbReference type="Gene3D" id="2.60.120.650">
    <property type="entry name" value="Cupin"/>
    <property type="match status" value="1"/>
</dbReference>
<sequence>MTALSTLVGDVDEFFSRHLGRTALHRPGAASELPNLISVEDIDRVLTGSALRTPGVRIAKDGAVIPADRYVSKSTLGYADLGDVVDPVKAVRLFRGGATIVLGTVNLLLPHLHELCKDIETDLGHPVDANVYAAPPHARAFEVHCDAQDIIIVQIHGGKRWELFDAIVPNPGGGKVLTDLGASSSLYELREGDVLYVPRGMPHLVRTADSSSIHLTISINTMTWADLLRGMTQEILRSDAFAGALPLGRDVAERVAPMVGKYAGLLSAALIDRAAPDSVHRIIYGRTAFADGLGTGLFRQALLNEPIALSDPISLRPGTWPVFTGDGRLTTGTGELRLPREIAETCRRLHDGPLKVGELSPTPEEALKIADTLVKLGLCTTGI</sequence>
<evidence type="ECO:0000313" key="6">
    <source>
        <dbReference type="Proteomes" id="UP001165135"/>
    </source>
</evidence>
<comment type="cofactor">
    <cofactor evidence="1">
        <name>Fe(2+)</name>
        <dbReference type="ChEBI" id="CHEBI:29033"/>
    </cofactor>
</comment>
<dbReference type="GO" id="GO:0032453">
    <property type="term" value="F:histone H3K4 demethylase activity"/>
    <property type="evidence" value="ECO:0007669"/>
    <property type="project" value="TreeGrafter"/>
</dbReference>
<accession>A0A9W6VPJ3</accession>
<dbReference type="Pfam" id="PF08007">
    <property type="entry name" value="JmjC_2"/>
    <property type="match status" value="1"/>
</dbReference>